<gene>
    <name evidence="2" type="ORF">P7K49_004917</name>
</gene>
<sequence>MAGAGYDPPGTRPHGVWRGRQAAEPAHARRAGGHAHITAVLASRSTVTLVLRPSLRRSRDHGRYS</sequence>
<evidence type="ECO:0000313" key="2">
    <source>
        <dbReference type="EMBL" id="KAK2118030.1"/>
    </source>
</evidence>
<evidence type="ECO:0000256" key="1">
    <source>
        <dbReference type="SAM" id="MobiDB-lite"/>
    </source>
</evidence>
<protein>
    <submittedName>
        <fullName evidence="2">Uncharacterized protein</fullName>
    </submittedName>
</protein>
<dbReference type="Proteomes" id="UP001266305">
    <property type="component" value="Unassembled WGS sequence"/>
</dbReference>
<feature type="region of interest" description="Disordered" evidence="1">
    <location>
        <begin position="1"/>
        <end position="31"/>
    </location>
</feature>
<reference evidence="2 3" key="1">
    <citation type="submission" date="2023-05" db="EMBL/GenBank/DDBJ databases">
        <title>B98-5 Cell Line De Novo Hybrid Assembly: An Optical Mapping Approach.</title>
        <authorList>
            <person name="Kananen K."/>
            <person name="Auerbach J.A."/>
            <person name="Kautto E."/>
            <person name="Blachly J.S."/>
        </authorList>
    </citation>
    <scope>NUCLEOTIDE SEQUENCE [LARGE SCALE GENOMIC DNA]</scope>
    <source>
        <strain evidence="2">B95-8</strain>
        <tissue evidence="2">Cell line</tissue>
    </source>
</reference>
<keyword evidence="3" id="KW-1185">Reference proteome</keyword>
<proteinExistence type="predicted"/>
<dbReference type="EMBL" id="JASSZA010000002">
    <property type="protein sequence ID" value="KAK2118030.1"/>
    <property type="molecule type" value="Genomic_DNA"/>
</dbReference>
<name>A0ABQ9W972_SAGOE</name>
<feature type="non-terminal residue" evidence="2">
    <location>
        <position position="65"/>
    </location>
</feature>
<accession>A0ABQ9W972</accession>
<evidence type="ECO:0000313" key="3">
    <source>
        <dbReference type="Proteomes" id="UP001266305"/>
    </source>
</evidence>
<organism evidence="2 3">
    <name type="scientific">Saguinus oedipus</name>
    <name type="common">Cotton-top tamarin</name>
    <name type="synonym">Oedipomidas oedipus</name>
    <dbReference type="NCBI Taxonomy" id="9490"/>
    <lineage>
        <taxon>Eukaryota</taxon>
        <taxon>Metazoa</taxon>
        <taxon>Chordata</taxon>
        <taxon>Craniata</taxon>
        <taxon>Vertebrata</taxon>
        <taxon>Euteleostomi</taxon>
        <taxon>Mammalia</taxon>
        <taxon>Eutheria</taxon>
        <taxon>Euarchontoglires</taxon>
        <taxon>Primates</taxon>
        <taxon>Haplorrhini</taxon>
        <taxon>Platyrrhini</taxon>
        <taxon>Cebidae</taxon>
        <taxon>Callitrichinae</taxon>
        <taxon>Saguinus</taxon>
    </lineage>
</organism>
<comment type="caution">
    <text evidence="2">The sequence shown here is derived from an EMBL/GenBank/DDBJ whole genome shotgun (WGS) entry which is preliminary data.</text>
</comment>